<feature type="transmembrane region" description="Helical" evidence="1">
    <location>
        <begin position="20"/>
        <end position="40"/>
    </location>
</feature>
<keyword evidence="3" id="KW-1185">Reference proteome</keyword>
<evidence type="ECO:0000256" key="1">
    <source>
        <dbReference type="SAM" id="Phobius"/>
    </source>
</evidence>
<gene>
    <name evidence="2" type="ORF">RI129_006685</name>
</gene>
<evidence type="ECO:0000313" key="2">
    <source>
        <dbReference type="EMBL" id="KAK5645385.1"/>
    </source>
</evidence>
<accession>A0AAN7VB73</accession>
<sequence>MCSASYHSNFRARTISFEVIIGPSPLLLSIFFKTATIFCFKKPSLFHPSSIKGESARALRSSNAPTISTMTKNECIGKVYRNVTLAAYFPANLEDEDDSFRDIKGKRLRSLQDYLDNRSEFVTLAMDEKLGLPYGTNVCIPELNTYFKRYLKFQVRDSGTDLMGMGYKRADIFVRTEVDSYDTVVNSKATLVFVK</sequence>
<dbReference type="EMBL" id="JAVRBK010000004">
    <property type="protein sequence ID" value="KAK5645385.1"/>
    <property type="molecule type" value="Genomic_DNA"/>
</dbReference>
<comment type="caution">
    <text evidence="2">The sequence shown here is derived from an EMBL/GenBank/DDBJ whole genome shotgun (WGS) entry which is preliminary data.</text>
</comment>
<dbReference type="Proteomes" id="UP001329430">
    <property type="component" value="Chromosome 4"/>
</dbReference>
<keyword evidence="1" id="KW-0472">Membrane</keyword>
<proteinExistence type="predicted"/>
<dbReference type="AlphaFoldDB" id="A0AAN7VB73"/>
<keyword evidence="1" id="KW-1133">Transmembrane helix</keyword>
<organism evidence="2 3">
    <name type="scientific">Pyrocoelia pectoralis</name>
    <dbReference type="NCBI Taxonomy" id="417401"/>
    <lineage>
        <taxon>Eukaryota</taxon>
        <taxon>Metazoa</taxon>
        <taxon>Ecdysozoa</taxon>
        <taxon>Arthropoda</taxon>
        <taxon>Hexapoda</taxon>
        <taxon>Insecta</taxon>
        <taxon>Pterygota</taxon>
        <taxon>Neoptera</taxon>
        <taxon>Endopterygota</taxon>
        <taxon>Coleoptera</taxon>
        <taxon>Polyphaga</taxon>
        <taxon>Elateriformia</taxon>
        <taxon>Elateroidea</taxon>
        <taxon>Lampyridae</taxon>
        <taxon>Lampyrinae</taxon>
        <taxon>Pyrocoelia</taxon>
    </lineage>
</organism>
<protein>
    <submittedName>
        <fullName evidence="2">Uncharacterized protein</fullName>
    </submittedName>
</protein>
<evidence type="ECO:0000313" key="3">
    <source>
        <dbReference type="Proteomes" id="UP001329430"/>
    </source>
</evidence>
<name>A0AAN7VB73_9COLE</name>
<keyword evidence="1" id="KW-0812">Transmembrane</keyword>
<reference evidence="2 3" key="1">
    <citation type="journal article" date="2024" name="Insects">
        <title>An Improved Chromosome-Level Genome Assembly of the Firefly Pyrocoelia pectoralis.</title>
        <authorList>
            <person name="Fu X."/>
            <person name="Meyer-Rochow V.B."/>
            <person name="Ballantyne L."/>
            <person name="Zhu X."/>
        </authorList>
    </citation>
    <scope>NUCLEOTIDE SEQUENCE [LARGE SCALE GENOMIC DNA]</scope>
    <source>
        <strain evidence="2">XCY_ONT2</strain>
    </source>
</reference>